<comment type="caution">
    <text evidence="9">The sequence shown here is derived from an EMBL/GenBank/DDBJ whole genome shotgun (WGS) entry which is preliminary data.</text>
</comment>
<dbReference type="Gene3D" id="3.30.200.20">
    <property type="entry name" value="Phosphorylase Kinase, domain 1"/>
    <property type="match status" value="1"/>
</dbReference>
<keyword evidence="4 7" id="KW-0418">Kinase</keyword>
<accession>A0ABW1NMS8</accession>
<keyword evidence="2 7" id="KW-0808">Transferase</keyword>
<evidence type="ECO:0000256" key="3">
    <source>
        <dbReference type="ARBA" id="ARBA00022741"/>
    </source>
</evidence>
<dbReference type="Pfam" id="PF01636">
    <property type="entry name" value="APH"/>
    <property type="match status" value="1"/>
</dbReference>
<keyword evidence="5 7" id="KW-0067">ATP-binding</keyword>
<dbReference type="SUPFAM" id="SSF56112">
    <property type="entry name" value="Protein kinase-like (PK-like)"/>
    <property type="match status" value="1"/>
</dbReference>
<evidence type="ECO:0000313" key="9">
    <source>
        <dbReference type="EMBL" id="MFC6084245.1"/>
    </source>
</evidence>
<evidence type="ECO:0000256" key="7">
    <source>
        <dbReference type="PIRNR" id="PIRNR000706"/>
    </source>
</evidence>
<dbReference type="RefSeq" id="WP_380757097.1">
    <property type="nucleotide sequence ID" value="NZ_JBHSRF010000039.1"/>
</dbReference>
<keyword evidence="10" id="KW-1185">Reference proteome</keyword>
<evidence type="ECO:0000256" key="1">
    <source>
        <dbReference type="ARBA" id="ARBA00006219"/>
    </source>
</evidence>
<evidence type="ECO:0000313" key="10">
    <source>
        <dbReference type="Proteomes" id="UP001596137"/>
    </source>
</evidence>
<gene>
    <name evidence="9" type="ORF">ACFP1K_24000</name>
</gene>
<keyword evidence="6 7" id="KW-0046">Antibiotic resistance</keyword>
<organism evidence="9 10">
    <name type="scientific">Sphaerisporangium aureirubrum</name>
    <dbReference type="NCBI Taxonomy" id="1544736"/>
    <lineage>
        <taxon>Bacteria</taxon>
        <taxon>Bacillati</taxon>
        <taxon>Actinomycetota</taxon>
        <taxon>Actinomycetes</taxon>
        <taxon>Streptosporangiales</taxon>
        <taxon>Streptosporangiaceae</taxon>
        <taxon>Sphaerisporangium</taxon>
    </lineage>
</organism>
<evidence type="ECO:0000256" key="6">
    <source>
        <dbReference type="ARBA" id="ARBA00023251"/>
    </source>
</evidence>
<dbReference type="InterPro" id="IPR002575">
    <property type="entry name" value="Aminoglycoside_PTrfase"/>
</dbReference>
<dbReference type="PIRSF" id="PIRSF000706">
    <property type="entry name" value="Kanamycin_kin"/>
    <property type="match status" value="1"/>
</dbReference>
<evidence type="ECO:0000259" key="8">
    <source>
        <dbReference type="Pfam" id="PF01636"/>
    </source>
</evidence>
<keyword evidence="3 7" id="KW-0547">Nucleotide-binding</keyword>
<evidence type="ECO:0000256" key="4">
    <source>
        <dbReference type="ARBA" id="ARBA00022777"/>
    </source>
</evidence>
<sequence length="274" mass="29834">MSRHPFISFISEIPTGPVTIPAAVTALAGGDTVTPVWRNELGGLTFRLEDGRDGTRYAKWVATGTPEIDLLGEAERLAWARKWVTVPQVIEHGTDADGAWLVTAAVPGLPAVDPRWISDPATAAAAIGRGLRLLHDALPVEECPFDWSIDRRLARADERIADGEGPAGWFPEHRHLDLAEARSRIGEPPAIDRLVVCHGDACVPNTLLHDDGTFAAHVDLGSLGVADRWADLAVAAWSTEWNYGPGYDGIVYDAYGIAQDPERIAYYRLLWDMA</sequence>
<dbReference type="Proteomes" id="UP001596137">
    <property type="component" value="Unassembled WGS sequence"/>
</dbReference>
<feature type="domain" description="Aminoglycoside phosphotransferase" evidence="8">
    <location>
        <begin position="44"/>
        <end position="266"/>
    </location>
</feature>
<protein>
    <submittedName>
        <fullName evidence="9">Aminoglycoside 3'-phosphotransferase</fullName>
    </submittedName>
</protein>
<dbReference type="InterPro" id="IPR024165">
    <property type="entry name" value="Kan/Strep_kinase"/>
</dbReference>
<name>A0ABW1NMS8_9ACTN</name>
<dbReference type="CDD" id="cd05150">
    <property type="entry name" value="APH"/>
    <property type="match status" value="1"/>
</dbReference>
<reference evidence="10" key="1">
    <citation type="journal article" date="2019" name="Int. J. Syst. Evol. Microbiol.">
        <title>The Global Catalogue of Microorganisms (GCM) 10K type strain sequencing project: providing services to taxonomists for standard genome sequencing and annotation.</title>
        <authorList>
            <consortium name="The Broad Institute Genomics Platform"/>
            <consortium name="The Broad Institute Genome Sequencing Center for Infectious Disease"/>
            <person name="Wu L."/>
            <person name="Ma J."/>
        </authorList>
    </citation>
    <scope>NUCLEOTIDE SEQUENCE [LARGE SCALE GENOMIC DNA]</scope>
    <source>
        <strain evidence="10">JCM 30346</strain>
    </source>
</reference>
<evidence type="ECO:0000256" key="5">
    <source>
        <dbReference type="ARBA" id="ARBA00022840"/>
    </source>
</evidence>
<dbReference type="InterPro" id="IPR011009">
    <property type="entry name" value="Kinase-like_dom_sf"/>
</dbReference>
<dbReference type="Gene3D" id="3.90.1200.10">
    <property type="match status" value="1"/>
</dbReference>
<comment type="similarity">
    <text evidence="1 7">Belongs to the aminoglycoside phosphotransferase family.</text>
</comment>
<dbReference type="EMBL" id="JBHSRF010000039">
    <property type="protein sequence ID" value="MFC6084245.1"/>
    <property type="molecule type" value="Genomic_DNA"/>
</dbReference>
<proteinExistence type="inferred from homology"/>
<evidence type="ECO:0000256" key="2">
    <source>
        <dbReference type="ARBA" id="ARBA00022679"/>
    </source>
</evidence>